<organism evidence="3 4">
    <name type="scientific">Arabidopsis suecica</name>
    <name type="common">Swedish thale-cress</name>
    <name type="synonym">Cardaminopsis suecica</name>
    <dbReference type="NCBI Taxonomy" id="45249"/>
    <lineage>
        <taxon>Eukaryota</taxon>
        <taxon>Viridiplantae</taxon>
        <taxon>Streptophyta</taxon>
        <taxon>Embryophyta</taxon>
        <taxon>Tracheophyta</taxon>
        <taxon>Spermatophyta</taxon>
        <taxon>Magnoliopsida</taxon>
        <taxon>eudicotyledons</taxon>
        <taxon>Gunneridae</taxon>
        <taxon>Pentapetalae</taxon>
        <taxon>rosids</taxon>
        <taxon>malvids</taxon>
        <taxon>Brassicales</taxon>
        <taxon>Brassicaceae</taxon>
        <taxon>Camelineae</taxon>
        <taxon>Arabidopsis</taxon>
    </lineage>
</organism>
<dbReference type="Pfam" id="PF25597">
    <property type="entry name" value="SH3_retrovirus"/>
    <property type="match status" value="1"/>
</dbReference>
<dbReference type="Pfam" id="PF22936">
    <property type="entry name" value="Pol_BBD"/>
    <property type="match status" value="1"/>
</dbReference>
<feature type="compositionally biased region" description="Low complexity" evidence="1">
    <location>
        <begin position="790"/>
        <end position="805"/>
    </location>
</feature>
<dbReference type="GO" id="GO:0015074">
    <property type="term" value="P:DNA integration"/>
    <property type="evidence" value="ECO:0007669"/>
    <property type="project" value="InterPro"/>
</dbReference>
<keyword evidence="4" id="KW-1185">Reference proteome</keyword>
<dbReference type="InterPro" id="IPR054722">
    <property type="entry name" value="PolX-like_BBD"/>
</dbReference>
<feature type="compositionally biased region" description="Pro residues" evidence="1">
    <location>
        <begin position="822"/>
        <end position="840"/>
    </location>
</feature>
<dbReference type="InterPro" id="IPR013103">
    <property type="entry name" value="RVT_2"/>
</dbReference>
<dbReference type="EMBL" id="JAEFBJ010000006">
    <property type="protein sequence ID" value="KAG7600292.1"/>
    <property type="molecule type" value="Genomic_DNA"/>
</dbReference>
<gene>
    <name evidence="3" type="ORF">ISN44_As06g044080</name>
</gene>
<reference evidence="3 4" key="1">
    <citation type="submission" date="2020-12" db="EMBL/GenBank/DDBJ databases">
        <title>Concerted genomic and epigenomic changes stabilize Arabidopsis allopolyploids.</title>
        <authorList>
            <person name="Chen Z."/>
        </authorList>
    </citation>
    <scope>NUCLEOTIDE SEQUENCE [LARGE SCALE GENOMIC DNA]</scope>
    <source>
        <strain evidence="3">As9502</strain>
        <tissue evidence="3">Leaf</tissue>
    </source>
</reference>
<comment type="caution">
    <text evidence="3">The sequence shown here is derived from an EMBL/GenBank/DDBJ whole genome shotgun (WGS) entry which is preliminary data.</text>
</comment>
<dbReference type="PANTHER" id="PTHR11439:SF524">
    <property type="entry name" value="RNA-DIRECTED DNA POLYMERASE, PROTEIN KINASE RLK-PELLE-DLSV FAMILY"/>
    <property type="match status" value="1"/>
</dbReference>
<sequence length="1391" mass="155455">MTNPSSTPNEKPFSISQIKAYVPITLDMNKLNYQAWRELLETHCTCFGVLGHLDGTSVSTAETEKTWKEHDGLVKMWIYGTISESILDTVLKTKCSARDLWLTIENMFRDNKEARALELENELRTTVIGDLSVHTYCQKLKTLSDQLSNLDSPVTNRNLVMHLLNGLSDKFDNITNVIKHKSPFPTFIEARSMLTMEEKRLTKHTPSALVNTNTASAPELLYTSSDQQRQSNSSGYSNNNHGGQSSYNNGGRGNRGRGRGGRHNRGRGRYNNWSPSYGQHWPFGNQPWPPAYPPSLSPYPNPQFPQMGSFPNYSAQNNFQPGLLGPAPSRPNTEALLAHAVAQQQLNPYLPAAITHAFNTMQLPDPNQYPWILDSGATNHIATNSGTLHSIFNSSNLPSITVGNGSCAPVTKMGQGILNSSSRPFYLRNVLVCPSIIKNLISVRKFVTDNFCTLEFDPFGFTAKDLQTRAKLLRCDSPGPLYTFTPSSSNHSSLALAASHSNSSLWHRRLGHPNDQVLHRILSSLSISCNKTDLTTLCQACQLGKHTRLPFFTSTSIVSHPFEIIHSDIWTSPVLSTSGIKYYLIFLDQFSHYVWVYPLHRKSDTFAKYLHFSNYVQTQFHCKIKALQCDNGGEYDNRAFKEQLASDDTVFRFSCPYTSQQNGHAERMLRTINNVARTFLLQASMPLTYWVEALNAAVHTINLLPSSAINNEVPHTKLFKTPPSYHHLKTFGCLCYPNVLPSTPHKLAPRSVPCAFLGYPTDHRGFRCLDMSTKKIILSRHVTFDEASFPFSTSQPPSVSSISPPILLPPSPIPHDSSPPQNLTPPSPPPAQIPPPPPIPTHSMTTRSKSGIVKPRIRLCLHTDATISPLPVSHVQAAKDPNWTPAMKDEYDALIKRGTWRLVPRPVATNIIRSMWLFRHKFKADGTLSRYKARLVANGKSQQPGIDCEETFSPVVKPATIRTVLSVATSRDWPLHQLDVKNAFLHGDLEETVYMHQPPGFVDASKPDHVCLLQRSLYGLKQAPRAWYNRFATYAKTIGFKQSSSDASLFILCHGSDIAYLLLYVDDIVLTATTPSLLQRVISHLSSEFEMTDLGQLHHFLGISVQRDAHGLFLHQQNYVADILHRANMTNCNPCITPADTRSKLAANDSPSVSDPTLYRSLAGALQYLTFTRPDIAFSVQQICLFMHDPRESHLLALKRILRYLKGTIKHGLHIYRSTSSGLIAYSDADWAGCPSTRRSTSGYCVFLGDNLVSWSSKRQATISRSSAEAEYRGVANAVSETTWLRTLLLEMKIPLPRATIVYCDNISAIYLSSNPVQHQRTKHVEIDIHFVREKVAIGHVRVLHVPSAQQFADVFTKGLPSSLFLDFRTSLSVRPPSTAHLPLRLRGSVR</sequence>
<dbReference type="Pfam" id="PF13976">
    <property type="entry name" value="gag_pre-integrs"/>
    <property type="match status" value="1"/>
</dbReference>
<dbReference type="Proteomes" id="UP000694251">
    <property type="component" value="Chromosome 6"/>
</dbReference>
<dbReference type="PROSITE" id="PS50994">
    <property type="entry name" value="INTEGRASE"/>
    <property type="match status" value="1"/>
</dbReference>
<dbReference type="Pfam" id="PF14223">
    <property type="entry name" value="Retrotran_gag_2"/>
    <property type="match status" value="1"/>
</dbReference>
<evidence type="ECO:0000313" key="4">
    <source>
        <dbReference type="Proteomes" id="UP000694251"/>
    </source>
</evidence>
<feature type="domain" description="Integrase catalytic" evidence="2">
    <location>
        <begin position="557"/>
        <end position="722"/>
    </location>
</feature>
<feature type="region of interest" description="Disordered" evidence="1">
    <location>
        <begin position="790"/>
        <end position="848"/>
    </location>
</feature>
<feature type="compositionally biased region" description="Low complexity" evidence="1">
    <location>
        <begin position="230"/>
        <end position="249"/>
    </location>
</feature>
<dbReference type="InterPro" id="IPR057670">
    <property type="entry name" value="SH3_retrovirus"/>
</dbReference>
<dbReference type="InterPro" id="IPR025724">
    <property type="entry name" value="GAG-pre-integrase_dom"/>
</dbReference>
<protein>
    <submittedName>
        <fullName evidence="3">GAG-pre-integrase domain</fullName>
    </submittedName>
</protein>
<accession>A0A8T2CPS5</accession>
<evidence type="ECO:0000259" key="2">
    <source>
        <dbReference type="PROSITE" id="PS50994"/>
    </source>
</evidence>
<evidence type="ECO:0000313" key="3">
    <source>
        <dbReference type="EMBL" id="KAG7600292.1"/>
    </source>
</evidence>
<dbReference type="OrthoDB" id="414945at2759"/>
<proteinExistence type="predicted"/>
<feature type="compositionally biased region" description="Basic residues" evidence="1">
    <location>
        <begin position="254"/>
        <end position="268"/>
    </location>
</feature>
<evidence type="ECO:0000256" key="1">
    <source>
        <dbReference type="SAM" id="MobiDB-lite"/>
    </source>
</evidence>
<dbReference type="Pfam" id="PF00665">
    <property type="entry name" value="rve"/>
    <property type="match status" value="1"/>
</dbReference>
<dbReference type="InterPro" id="IPR001584">
    <property type="entry name" value="Integrase_cat-core"/>
</dbReference>
<dbReference type="CDD" id="cd09272">
    <property type="entry name" value="RNase_HI_RT_Ty1"/>
    <property type="match status" value="1"/>
</dbReference>
<name>A0A8T2CPS5_ARASU</name>
<dbReference type="PANTHER" id="PTHR11439">
    <property type="entry name" value="GAG-POL-RELATED RETROTRANSPOSON"/>
    <property type="match status" value="1"/>
</dbReference>
<dbReference type="Pfam" id="PF07727">
    <property type="entry name" value="RVT_2"/>
    <property type="match status" value="1"/>
</dbReference>
<feature type="region of interest" description="Disordered" evidence="1">
    <location>
        <begin position="224"/>
        <end position="272"/>
    </location>
</feature>